<dbReference type="Proteomes" id="UP000186698">
    <property type="component" value="Chromosome 4L"/>
</dbReference>
<name>A0A8J1MXS7_XENLA</name>
<dbReference type="GeneID" id="108705929"/>
<keyword evidence="3" id="KW-0732">Signal</keyword>
<evidence type="ECO:0000313" key="4">
    <source>
        <dbReference type="Proteomes" id="UP000186698"/>
    </source>
</evidence>
<evidence type="ECO:0000313" key="6">
    <source>
        <dbReference type="RefSeq" id="XP_041446600.1"/>
    </source>
</evidence>
<keyword evidence="2" id="KW-1133">Transmembrane helix</keyword>
<proteinExistence type="predicted"/>
<sequence length="224" mass="25176">MRLLTFASCVVLCLLRCASLAFEVTDHPNVQSHLRSVASLLRRRSSTLRPQTSSLSCQTSSIRNQSSSIRHPPSGIRNPTSGVLHQESFIRRPPSGILHQASGVRNPPSGVRNPPSGVRIRHQASASGVRIRYQASGSGIRRLSVLGCCIHFFFYFRFYIWRIFSPANRSLRFRPIKLKLPLVGVAISSHRHCLARHAVWLRSSTPPHDLCWSLRLGEEVCCYQ</sequence>
<keyword evidence="2" id="KW-0812">Transmembrane</keyword>
<dbReference type="RefSeq" id="XP_041446597.1">
    <property type="nucleotide sequence ID" value="XM_041590663.1"/>
</dbReference>
<organism evidence="4 5">
    <name type="scientific">Xenopus laevis</name>
    <name type="common">African clawed frog</name>
    <dbReference type="NCBI Taxonomy" id="8355"/>
    <lineage>
        <taxon>Eukaryota</taxon>
        <taxon>Metazoa</taxon>
        <taxon>Chordata</taxon>
        <taxon>Craniata</taxon>
        <taxon>Vertebrata</taxon>
        <taxon>Euteleostomi</taxon>
        <taxon>Amphibia</taxon>
        <taxon>Batrachia</taxon>
        <taxon>Anura</taxon>
        <taxon>Pipoidea</taxon>
        <taxon>Pipidae</taxon>
        <taxon>Xenopodinae</taxon>
        <taxon>Xenopus</taxon>
        <taxon>Xenopus</taxon>
    </lineage>
</organism>
<feature type="chain" id="PRO_5044692501" evidence="3">
    <location>
        <begin position="22"/>
        <end position="224"/>
    </location>
</feature>
<gene>
    <name evidence="5 6" type="primary">LOC108705929</name>
</gene>
<dbReference type="KEGG" id="xla:108705929"/>
<dbReference type="RefSeq" id="XP_041446600.1">
    <property type="nucleotide sequence ID" value="XM_041590666.1"/>
</dbReference>
<feature type="region of interest" description="Disordered" evidence="1">
    <location>
        <begin position="49"/>
        <end position="80"/>
    </location>
</feature>
<evidence type="ECO:0000256" key="3">
    <source>
        <dbReference type="SAM" id="SignalP"/>
    </source>
</evidence>
<feature type="compositionally biased region" description="Polar residues" evidence="1">
    <location>
        <begin position="57"/>
        <end position="69"/>
    </location>
</feature>
<evidence type="ECO:0000256" key="2">
    <source>
        <dbReference type="SAM" id="Phobius"/>
    </source>
</evidence>
<accession>A0A8J1MXS7</accession>
<evidence type="ECO:0000256" key="1">
    <source>
        <dbReference type="SAM" id="MobiDB-lite"/>
    </source>
</evidence>
<keyword evidence="2" id="KW-0472">Membrane</keyword>
<feature type="signal peptide" evidence="3">
    <location>
        <begin position="1"/>
        <end position="21"/>
    </location>
</feature>
<dbReference type="AlphaFoldDB" id="A0A8J1MXS7"/>
<feature type="transmembrane region" description="Helical" evidence="2">
    <location>
        <begin position="143"/>
        <end position="164"/>
    </location>
</feature>
<keyword evidence="4" id="KW-1185">Reference proteome</keyword>
<evidence type="ECO:0000313" key="5">
    <source>
        <dbReference type="RefSeq" id="XP_041446597.1"/>
    </source>
</evidence>
<reference evidence="5 6" key="1">
    <citation type="submission" date="2025-04" db="UniProtKB">
        <authorList>
            <consortium name="RefSeq"/>
        </authorList>
    </citation>
    <scope>IDENTIFICATION</scope>
    <source>
        <strain evidence="5 6">J_2021</strain>
        <tissue evidence="5 6">Erythrocytes</tissue>
    </source>
</reference>
<feature type="region of interest" description="Disordered" evidence="1">
    <location>
        <begin position="99"/>
        <end position="118"/>
    </location>
</feature>
<protein>
    <submittedName>
        <fullName evidence="5 6">Uncharacterized protein LOC108705929 isoform X1</fullName>
    </submittedName>
</protein>